<dbReference type="PANTHER" id="PTHR35174:SF4">
    <property type="entry name" value="BLL7163 PROTEIN"/>
    <property type="match status" value="1"/>
</dbReference>
<dbReference type="InterPro" id="IPR011008">
    <property type="entry name" value="Dimeric_a/b-barrel"/>
</dbReference>
<comment type="caution">
    <text evidence="2">The sequence shown here is derived from an EMBL/GenBank/DDBJ whole genome shotgun (WGS) entry which is preliminary data.</text>
</comment>
<proteinExistence type="predicted"/>
<dbReference type="EMBL" id="PXOA01000120">
    <property type="protein sequence ID" value="RFU80188.1"/>
    <property type="molecule type" value="Genomic_DNA"/>
</dbReference>
<dbReference type="PANTHER" id="PTHR35174">
    <property type="entry name" value="BLL7171 PROTEIN-RELATED"/>
    <property type="match status" value="1"/>
</dbReference>
<name>A0A395NVV9_TRIAR</name>
<dbReference type="Gene3D" id="3.30.70.1060">
    <property type="entry name" value="Dimeric alpha+beta barrel"/>
    <property type="match status" value="1"/>
</dbReference>
<dbReference type="Proteomes" id="UP000266272">
    <property type="component" value="Unassembled WGS sequence"/>
</dbReference>
<dbReference type="STRING" id="490622.A0A395NVV9"/>
<reference evidence="2 3" key="1">
    <citation type="journal article" date="2018" name="PLoS Pathog.">
        <title>Evolution of structural diversity of trichothecenes, a family of toxins produced by plant pathogenic and entomopathogenic fungi.</title>
        <authorList>
            <person name="Proctor R.H."/>
            <person name="McCormick S.P."/>
            <person name="Kim H.S."/>
            <person name="Cardoza R.E."/>
            <person name="Stanley A.M."/>
            <person name="Lindo L."/>
            <person name="Kelly A."/>
            <person name="Brown D.W."/>
            <person name="Lee T."/>
            <person name="Vaughan M.M."/>
            <person name="Alexander N.J."/>
            <person name="Busman M."/>
            <person name="Gutierrez S."/>
        </authorList>
    </citation>
    <scope>NUCLEOTIDE SEQUENCE [LARGE SCALE GENOMIC DNA]</scope>
    <source>
        <strain evidence="2 3">IBT 40837</strain>
    </source>
</reference>
<dbReference type="Pfam" id="PF03795">
    <property type="entry name" value="YCII"/>
    <property type="match status" value="1"/>
</dbReference>
<dbReference type="AlphaFoldDB" id="A0A395NVV9"/>
<dbReference type="SUPFAM" id="SSF54909">
    <property type="entry name" value="Dimeric alpha+beta barrel"/>
    <property type="match status" value="1"/>
</dbReference>
<gene>
    <name evidence="2" type="ORF">TARUN_1998</name>
</gene>
<protein>
    <submittedName>
        <fullName evidence="2">Dgpfaetke family</fullName>
    </submittedName>
</protein>
<feature type="domain" description="YCII-related" evidence="1">
    <location>
        <begin position="13"/>
        <end position="101"/>
    </location>
</feature>
<dbReference type="InterPro" id="IPR005545">
    <property type="entry name" value="YCII"/>
</dbReference>
<sequence>MAEAPPAELPPEIFDAMGRYNEELNDAGILLGAEGLRPTLVDSYRLKYSTDNPPEVIPGPFNVATEAHVCGWWIVQTKNAEEALRWAQKIPMHSGEVVVRRIGCADELGEGFTKQLKQKEADLRIQVAKRVLELAELEARSD</sequence>
<dbReference type="OrthoDB" id="3933054at2759"/>
<keyword evidence="3" id="KW-1185">Reference proteome</keyword>
<evidence type="ECO:0000313" key="3">
    <source>
        <dbReference type="Proteomes" id="UP000266272"/>
    </source>
</evidence>
<accession>A0A395NVV9</accession>
<organism evidence="2 3">
    <name type="scientific">Trichoderma arundinaceum</name>
    <dbReference type="NCBI Taxonomy" id="490622"/>
    <lineage>
        <taxon>Eukaryota</taxon>
        <taxon>Fungi</taxon>
        <taxon>Dikarya</taxon>
        <taxon>Ascomycota</taxon>
        <taxon>Pezizomycotina</taxon>
        <taxon>Sordariomycetes</taxon>
        <taxon>Hypocreomycetidae</taxon>
        <taxon>Hypocreales</taxon>
        <taxon>Hypocreaceae</taxon>
        <taxon>Trichoderma</taxon>
    </lineage>
</organism>
<evidence type="ECO:0000313" key="2">
    <source>
        <dbReference type="EMBL" id="RFU80188.1"/>
    </source>
</evidence>
<evidence type="ECO:0000259" key="1">
    <source>
        <dbReference type="Pfam" id="PF03795"/>
    </source>
</evidence>